<dbReference type="InterPro" id="IPR050237">
    <property type="entry name" value="ATP-dep_AMP-bd_enzyme"/>
</dbReference>
<proteinExistence type="predicted"/>
<dbReference type="Pfam" id="PF13193">
    <property type="entry name" value="AMP-binding_C"/>
    <property type="match status" value="1"/>
</dbReference>
<evidence type="ECO:0000259" key="2">
    <source>
        <dbReference type="Pfam" id="PF13193"/>
    </source>
</evidence>
<dbReference type="GO" id="GO:0016877">
    <property type="term" value="F:ligase activity, forming carbon-sulfur bonds"/>
    <property type="evidence" value="ECO:0007669"/>
    <property type="project" value="UniProtKB-ARBA"/>
</dbReference>
<evidence type="ECO:0000259" key="1">
    <source>
        <dbReference type="Pfam" id="PF00501"/>
    </source>
</evidence>
<gene>
    <name evidence="3" type="ORF">F5544_09875</name>
</gene>
<name>A0A6G9Y9C8_9NOCA</name>
<dbReference type="AlphaFoldDB" id="A0A6G9Y9C8"/>
<dbReference type="Gene3D" id="3.30.300.30">
    <property type="match status" value="1"/>
</dbReference>
<dbReference type="KEGG" id="nah:F5544_09875"/>
<dbReference type="PROSITE" id="PS00455">
    <property type="entry name" value="AMP_BINDING"/>
    <property type="match status" value="1"/>
</dbReference>
<dbReference type="InterPro" id="IPR042099">
    <property type="entry name" value="ANL_N_sf"/>
</dbReference>
<dbReference type="InterPro" id="IPR020845">
    <property type="entry name" value="AMP-binding_CS"/>
</dbReference>
<dbReference type="RefSeq" id="WP_167472927.1">
    <property type="nucleotide sequence ID" value="NZ_CP046172.1"/>
</dbReference>
<keyword evidence="4" id="KW-1185">Reference proteome</keyword>
<dbReference type="InterPro" id="IPR025110">
    <property type="entry name" value="AMP-bd_C"/>
</dbReference>
<dbReference type="PANTHER" id="PTHR43767">
    <property type="entry name" value="LONG-CHAIN-FATTY-ACID--COA LIGASE"/>
    <property type="match status" value="1"/>
</dbReference>
<dbReference type="Proteomes" id="UP000503540">
    <property type="component" value="Chromosome"/>
</dbReference>
<dbReference type="Pfam" id="PF00501">
    <property type="entry name" value="AMP-binding"/>
    <property type="match status" value="1"/>
</dbReference>
<dbReference type="SUPFAM" id="SSF56801">
    <property type="entry name" value="Acetyl-CoA synthetase-like"/>
    <property type="match status" value="1"/>
</dbReference>
<sequence>MESVADLLIERACSHGPKIAVESGKDNLSYDNLLGLARRYAKWYRMSGLEGGDRVAILLPRSISALAAFFGVHLANGIVVFVGDSLKGPQISYILEHSQAKLVVTHKRLRNRVEVRAHILDVSELPLAEAGGYISTSTKSGDLAALIYTSGSTGKPKGIMVTHGNLLAGARIVANYLNLNPSDRVLSILPWNFDYGLNQVLSTFYAAGTVVIGRSGFAPDVCRLLHEAEITGLAGVPPMWALLTKHPSPLPKMALPHLRYITNSGGMLPPSTINSIRAAHPHLDIYLMYGLTEAFRSTYLPPDLVDLYPDSIGIPIAETKLMVVGEDGTECASDVVGELVHGGVTVAAGYWRDEDTTARVFRPISGAVAGSVSEIVVYSGDYVRRDKNGLLYYVGRRDELFKSRGIRVNPSEIEASLLACKFVSEAVVMGVSNSSADASIVAVVVPTDIDVEDRLWEHCEKYLPGHLQPDKIIMVSALPRTSTLKLDRSAIRKKYSTSYSKAIS</sequence>
<dbReference type="Gene3D" id="3.40.50.12780">
    <property type="entry name" value="N-terminal domain of ligase-like"/>
    <property type="match status" value="1"/>
</dbReference>
<protein>
    <submittedName>
        <fullName evidence="3">AMP-binding protein</fullName>
    </submittedName>
</protein>
<evidence type="ECO:0000313" key="4">
    <source>
        <dbReference type="Proteomes" id="UP000503540"/>
    </source>
</evidence>
<organism evidence="3 4">
    <name type="scientific">Nocardia arthritidis</name>
    <dbReference type="NCBI Taxonomy" id="228602"/>
    <lineage>
        <taxon>Bacteria</taxon>
        <taxon>Bacillati</taxon>
        <taxon>Actinomycetota</taxon>
        <taxon>Actinomycetes</taxon>
        <taxon>Mycobacteriales</taxon>
        <taxon>Nocardiaceae</taxon>
        <taxon>Nocardia</taxon>
    </lineage>
</organism>
<dbReference type="EMBL" id="CP046172">
    <property type="protein sequence ID" value="QIS09875.1"/>
    <property type="molecule type" value="Genomic_DNA"/>
</dbReference>
<dbReference type="InterPro" id="IPR045851">
    <property type="entry name" value="AMP-bd_C_sf"/>
</dbReference>
<reference evidence="3 4" key="1">
    <citation type="journal article" date="2019" name="ACS Chem. Biol.">
        <title>Identification and Mobilization of a Cryptic Antibiotic Biosynthesis Gene Locus from a Human-Pathogenic Nocardia Isolate.</title>
        <authorList>
            <person name="Herisse M."/>
            <person name="Ishida K."/>
            <person name="Porter J.L."/>
            <person name="Howden B."/>
            <person name="Hertweck C."/>
            <person name="Stinear T.P."/>
            <person name="Pidot S.J."/>
        </authorList>
    </citation>
    <scope>NUCLEOTIDE SEQUENCE [LARGE SCALE GENOMIC DNA]</scope>
    <source>
        <strain evidence="3 4">AUSMDU00012717</strain>
    </source>
</reference>
<dbReference type="PANTHER" id="PTHR43767:SF10">
    <property type="entry name" value="SURFACTIN SYNTHASE SUBUNIT 1"/>
    <property type="match status" value="1"/>
</dbReference>
<dbReference type="InterPro" id="IPR000873">
    <property type="entry name" value="AMP-dep_synth/lig_dom"/>
</dbReference>
<evidence type="ECO:0000313" key="3">
    <source>
        <dbReference type="EMBL" id="QIS09875.1"/>
    </source>
</evidence>
<feature type="domain" description="AMP-dependent synthetase/ligase" evidence="1">
    <location>
        <begin position="14"/>
        <end position="351"/>
    </location>
</feature>
<accession>A0A6G9Y9C8</accession>
<feature type="domain" description="AMP-binding enzyme C-terminal" evidence="2">
    <location>
        <begin position="412"/>
        <end position="483"/>
    </location>
</feature>